<protein>
    <submittedName>
        <fullName evidence="1">Uncharacterized protein</fullName>
    </submittedName>
</protein>
<organism evidence="1 2">
    <name type="scientific">Apostasia shenzhenica</name>
    <dbReference type="NCBI Taxonomy" id="1088818"/>
    <lineage>
        <taxon>Eukaryota</taxon>
        <taxon>Viridiplantae</taxon>
        <taxon>Streptophyta</taxon>
        <taxon>Embryophyta</taxon>
        <taxon>Tracheophyta</taxon>
        <taxon>Spermatophyta</taxon>
        <taxon>Magnoliopsida</taxon>
        <taxon>Liliopsida</taxon>
        <taxon>Asparagales</taxon>
        <taxon>Orchidaceae</taxon>
        <taxon>Apostasioideae</taxon>
        <taxon>Apostasia</taxon>
    </lineage>
</organism>
<dbReference type="AlphaFoldDB" id="A0A2I0AK11"/>
<proteinExistence type="predicted"/>
<keyword evidence="2" id="KW-1185">Reference proteome</keyword>
<sequence>MKYMERLLDISDGEWSWRQYLNWQVEMNVFRAQIAYDIIKLGEQFIISEVKVKQA</sequence>
<name>A0A2I0AK11_9ASPA</name>
<gene>
    <name evidence="1" type="ORF">AXF42_Ash014553</name>
</gene>
<reference evidence="1 2" key="1">
    <citation type="journal article" date="2017" name="Nature">
        <title>The Apostasia genome and the evolution of orchids.</title>
        <authorList>
            <person name="Zhang G.Q."/>
            <person name="Liu K.W."/>
            <person name="Li Z."/>
            <person name="Lohaus R."/>
            <person name="Hsiao Y.Y."/>
            <person name="Niu S.C."/>
            <person name="Wang J.Y."/>
            <person name="Lin Y.C."/>
            <person name="Xu Q."/>
            <person name="Chen L.J."/>
            <person name="Yoshida K."/>
            <person name="Fujiwara S."/>
            <person name="Wang Z.W."/>
            <person name="Zhang Y.Q."/>
            <person name="Mitsuda N."/>
            <person name="Wang M."/>
            <person name="Liu G.H."/>
            <person name="Pecoraro L."/>
            <person name="Huang H.X."/>
            <person name="Xiao X.J."/>
            <person name="Lin M."/>
            <person name="Wu X.Y."/>
            <person name="Wu W.L."/>
            <person name="Chen Y.Y."/>
            <person name="Chang S.B."/>
            <person name="Sakamoto S."/>
            <person name="Ohme-Takagi M."/>
            <person name="Yagi M."/>
            <person name="Zeng S.J."/>
            <person name="Shen C.Y."/>
            <person name="Yeh C.M."/>
            <person name="Luo Y.B."/>
            <person name="Tsai W.C."/>
            <person name="Van de Peer Y."/>
            <person name="Liu Z.J."/>
        </authorList>
    </citation>
    <scope>NUCLEOTIDE SEQUENCE [LARGE SCALE GENOMIC DNA]</scope>
    <source>
        <strain evidence="2">cv. Shenzhen</strain>
        <tissue evidence="1">Stem</tissue>
    </source>
</reference>
<evidence type="ECO:0000313" key="1">
    <source>
        <dbReference type="EMBL" id="PKA55881.1"/>
    </source>
</evidence>
<dbReference type="EMBL" id="KZ451976">
    <property type="protein sequence ID" value="PKA55881.1"/>
    <property type="molecule type" value="Genomic_DNA"/>
</dbReference>
<evidence type="ECO:0000313" key="2">
    <source>
        <dbReference type="Proteomes" id="UP000236161"/>
    </source>
</evidence>
<dbReference type="Proteomes" id="UP000236161">
    <property type="component" value="Unassembled WGS sequence"/>
</dbReference>
<accession>A0A2I0AK11</accession>